<protein>
    <submittedName>
        <fullName evidence="3">Uncharacterized protein</fullName>
    </submittedName>
</protein>
<organism evidence="3 4">
    <name type="scientific">Triparma verrucosa</name>
    <dbReference type="NCBI Taxonomy" id="1606542"/>
    <lineage>
        <taxon>Eukaryota</taxon>
        <taxon>Sar</taxon>
        <taxon>Stramenopiles</taxon>
        <taxon>Ochrophyta</taxon>
        <taxon>Bolidophyceae</taxon>
        <taxon>Parmales</taxon>
        <taxon>Triparmaceae</taxon>
        <taxon>Triparma</taxon>
    </lineage>
</organism>
<keyword evidence="4" id="KW-1185">Reference proteome</keyword>
<feature type="chain" id="PRO_5040967157" evidence="2">
    <location>
        <begin position="16"/>
        <end position="841"/>
    </location>
</feature>
<comment type="caution">
    <text evidence="3">The sequence shown here is derived from an EMBL/GenBank/DDBJ whole genome shotgun (WGS) entry which is preliminary data.</text>
</comment>
<accession>A0A9W6ZAC3</accession>
<feature type="region of interest" description="Disordered" evidence="1">
    <location>
        <begin position="812"/>
        <end position="841"/>
    </location>
</feature>
<gene>
    <name evidence="3" type="ORF">TrVE_jg14478</name>
</gene>
<dbReference type="Proteomes" id="UP001165160">
    <property type="component" value="Unassembled WGS sequence"/>
</dbReference>
<keyword evidence="2" id="KW-0732">Signal</keyword>
<evidence type="ECO:0000313" key="3">
    <source>
        <dbReference type="EMBL" id="GMH48616.1"/>
    </source>
</evidence>
<feature type="compositionally biased region" description="Basic residues" evidence="1">
    <location>
        <begin position="815"/>
        <end position="835"/>
    </location>
</feature>
<evidence type="ECO:0000256" key="1">
    <source>
        <dbReference type="SAM" id="MobiDB-lite"/>
    </source>
</evidence>
<reference evidence="4" key="1">
    <citation type="journal article" date="2023" name="Commun. Biol.">
        <title>Genome analysis of Parmales, the sister group of diatoms, reveals the evolutionary specialization of diatoms from phago-mixotrophs to photoautotrophs.</title>
        <authorList>
            <person name="Ban H."/>
            <person name="Sato S."/>
            <person name="Yoshikawa S."/>
            <person name="Yamada K."/>
            <person name="Nakamura Y."/>
            <person name="Ichinomiya M."/>
            <person name="Sato N."/>
            <person name="Blanc-Mathieu R."/>
            <person name="Endo H."/>
            <person name="Kuwata A."/>
            <person name="Ogata H."/>
        </authorList>
    </citation>
    <scope>NUCLEOTIDE SEQUENCE [LARGE SCALE GENOMIC DNA]</scope>
    <source>
        <strain evidence="4">NIES 3699</strain>
    </source>
</reference>
<dbReference type="EMBL" id="BRXX01000585">
    <property type="protein sequence ID" value="GMH48616.1"/>
    <property type="molecule type" value="Genomic_DNA"/>
</dbReference>
<evidence type="ECO:0000313" key="4">
    <source>
        <dbReference type="Proteomes" id="UP001165160"/>
    </source>
</evidence>
<sequence>MKFSSLIIAMSATSAAPTVDPNKLDCPIQSVITEVVFNIPCTKNSFYSDNDVFGSDFVYTDWSMFTVFRTPEDQLQSCGNKPVCSEANFDNPLFDCCQPEWDSFPPVGWSDWRETNEDGLVLRNYGYGSDGSSDSKCSKYEYPSTFLPNVDTASQNDASIDVYLPARGSVNLNVFGYDFDYKINGFSNVDENIPTNLNEDYDSDRCGQEFDVTKVATPEAVAGMQCTPLGFQAALPEFREIRNSGPNNSFQPECQAFFGVASCSDFQLDLYFRQSEVTTYKMRGSFEGGSGRYSSLTFDLEDAIEAQLQANNVGYQANIFIGFFNMDWFDNNASPNNVEITVNASKSSNLGRTRTGLATSIKFSRVRVWDALRTGEASTNKEVRPRLGTSEESSLFCQCAAGRNCRGSDGLKGYSTLSIDSFIDSSFDYDTHTSSGCYEGENADKRVVSSEGVPSAVFGSCSVEGQLTTNNEVAYGCRIKTDTLPRRATSMDECTQALSNFEFDVRLCSTSEDADEMHQCDLREDDMFCWTADVGEDCVENFGDEGDKILAPTYFSQSEWESAGFSCSLRGDRCSSDDPKRVSSSKGLQAHNTQCLTRSRRYDSSGLGGKCSLQSCVDFQYSPNKCSEFDTRVMRDLGVDCNPASKSCGGQALDLDEVVENIYEMVSDECAMSIDDKNVMHFEACEEGGQRRAGCKLNPDTKICGDFGPGRKYQCDVSKEVGEIGACSPPQGSLGCDSSVDPSVYISTFGNEGDVGIYLGGSGEINNSLLLASSRTTSARDVSPASWAAFSFYGDKINEDLGGMCCDGECPGAAGKKKKKSGKSGNNSKKKKKSGKSGNGK</sequence>
<evidence type="ECO:0000256" key="2">
    <source>
        <dbReference type="SAM" id="SignalP"/>
    </source>
</evidence>
<name>A0A9W6ZAC3_9STRA</name>
<dbReference type="AlphaFoldDB" id="A0A9W6ZAC3"/>
<feature type="signal peptide" evidence="2">
    <location>
        <begin position="1"/>
        <end position="15"/>
    </location>
</feature>
<proteinExistence type="predicted"/>